<dbReference type="OrthoDB" id="188713at2759"/>
<reference evidence="1 2" key="1">
    <citation type="journal article" date="2017" name="PLoS Biol.">
        <title>The sea cucumber genome provides insights into morphological evolution and visceral regeneration.</title>
        <authorList>
            <person name="Zhang X."/>
            <person name="Sun L."/>
            <person name="Yuan J."/>
            <person name="Sun Y."/>
            <person name="Gao Y."/>
            <person name="Zhang L."/>
            <person name="Li S."/>
            <person name="Dai H."/>
            <person name="Hamel J.F."/>
            <person name="Liu C."/>
            <person name="Yu Y."/>
            <person name="Liu S."/>
            <person name="Lin W."/>
            <person name="Guo K."/>
            <person name="Jin S."/>
            <person name="Xu P."/>
            <person name="Storey K.B."/>
            <person name="Huan P."/>
            <person name="Zhang T."/>
            <person name="Zhou Y."/>
            <person name="Zhang J."/>
            <person name="Lin C."/>
            <person name="Li X."/>
            <person name="Xing L."/>
            <person name="Huo D."/>
            <person name="Sun M."/>
            <person name="Wang L."/>
            <person name="Mercier A."/>
            <person name="Li F."/>
            <person name="Yang H."/>
            <person name="Xiang J."/>
        </authorList>
    </citation>
    <scope>NUCLEOTIDE SEQUENCE [LARGE SCALE GENOMIC DNA]</scope>
    <source>
        <strain evidence="1">Shaxun</strain>
        <tissue evidence="1">Muscle</tissue>
    </source>
</reference>
<keyword evidence="2" id="KW-1185">Reference proteome</keyword>
<evidence type="ECO:0000313" key="1">
    <source>
        <dbReference type="EMBL" id="PIK39527.1"/>
    </source>
</evidence>
<protein>
    <submittedName>
        <fullName evidence="1">Uncharacterized protein</fullName>
    </submittedName>
</protein>
<gene>
    <name evidence="1" type="ORF">BSL78_23624</name>
</gene>
<dbReference type="PANTHER" id="PTHR15261">
    <property type="entry name" value="THROMBOSPONDIN-TYPE LAMININ G DOMAIN AND EAR REPEAT-CONTAINING"/>
    <property type="match status" value="1"/>
</dbReference>
<dbReference type="EMBL" id="MRZV01001229">
    <property type="protein sequence ID" value="PIK39527.1"/>
    <property type="molecule type" value="Genomic_DNA"/>
</dbReference>
<proteinExistence type="predicted"/>
<dbReference type="GO" id="GO:0007165">
    <property type="term" value="P:signal transduction"/>
    <property type="evidence" value="ECO:0007669"/>
    <property type="project" value="TreeGrafter"/>
</dbReference>
<sequence length="927" mass="102275">MSSTDVNVTGNLQDIQPDEFYYYAVLNDSDRTIEGQKSFSSMTVKDNLNVTGTVDGVDLEVFDNTVVTLDGNQEITGNWMINSSARFEDEVGIKETLNEIDIISKHDDTVCREHAQTVKGLKKIIGDVTIIGHLNTGGLINGLDIEELNILYLSKTKKQTLKERKVVLEAAACYDIFLSDGTSFDGVAPEDLALASVDTSIAVTVSFGVDVIMLQDLIVEGLINDVDVVELKNTAVWKNIPQNISGVKIFADRFSVIGNVTTPALVNNIDISELALQAIGQADNATIDVPIFFYGSVKVLGDWNMTGLFHLVDINFIFKDAMLTVGNQTISGDKYFEDPSEVTISNLEVLSDLRTDAQTDGISLRSLLNDTVTASTEQTIEGEVTFTTDVSMDSHMIVSGSVDGVDISENVVLISGEQTIAAMTTFKKGFRVLGNLSVSGLVDTVNLEEFDNTRFSLTREQEVEGSWTFEKDIYIENMVIFGKINDIDPVMDPVYKDRNHTITGQKNFVGLTFSSNVTILGDVLRCALVDGFDLPYLWWLQLHTSGCLDFSLYTYENYLSHMCYPVYSLSMAAEGLSIALQYFEDWAEVPNHAAAKVSVGQLEGAKLLAVSESYMSSVPRCIRSELYVCPDDEKECWKLTGNGTLPGSQSIELSVYNGSTFIIATPSPQSAYCADSDVPSQTMVYTLEDASFNATLDSPGAIETASIVVEGEFYIAVANFKNPTTGRKITNSLVFKYDRSNQTFSLLQEIETNGAEGVSSLYDGVDYWIAFANGNDKTYSRIYRWSRALDRFTVSGSVATTYASDVLLFTTGYGMAFALFSNEMKTTVEGVLEFDQPIGLYKFENSSGWLWEQFIESPQTIDMALFQADDTFYLAAVSRQGIINIFQWTLPTSFQPFISFPMEGAERVQAFIWGDDASLRSLDHVTL</sequence>
<dbReference type="AlphaFoldDB" id="A0A2G8JUT1"/>
<name>A0A2G8JUT1_STIJA</name>
<evidence type="ECO:0000313" key="2">
    <source>
        <dbReference type="Proteomes" id="UP000230750"/>
    </source>
</evidence>
<organism evidence="1 2">
    <name type="scientific">Stichopus japonicus</name>
    <name type="common">Sea cucumber</name>
    <dbReference type="NCBI Taxonomy" id="307972"/>
    <lineage>
        <taxon>Eukaryota</taxon>
        <taxon>Metazoa</taxon>
        <taxon>Echinodermata</taxon>
        <taxon>Eleutherozoa</taxon>
        <taxon>Echinozoa</taxon>
        <taxon>Holothuroidea</taxon>
        <taxon>Aspidochirotacea</taxon>
        <taxon>Aspidochirotida</taxon>
        <taxon>Stichopodidae</taxon>
        <taxon>Apostichopus</taxon>
    </lineage>
</organism>
<dbReference type="PANTHER" id="PTHR15261:SF4">
    <property type="entry name" value="THROMBOSPONDIN-TYPE LAMININ G DOMAIN AND EAR REPEAT-CONTAINING PROTEIN"/>
    <property type="match status" value="1"/>
</dbReference>
<accession>A0A2G8JUT1</accession>
<dbReference type="Proteomes" id="UP000230750">
    <property type="component" value="Unassembled WGS sequence"/>
</dbReference>
<comment type="caution">
    <text evidence="1">The sequence shown here is derived from an EMBL/GenBank/DDBJ whole genome shotgun (WGS) entry which is preliminary data.</text>
</comment>